<dbReference type="EMBL" id="JAGTXO010000003">
    <property type="protein sequence ID" value="KAG8469335.1"/>
    <property type="molecule type" value="Genomic_DNA"/>
</dbReference>
<keyword evidence="3 10" id="KW-0812">Transmembrane</keyword>
<dbReference type="GO" id="GO:0016887">
    <property type="term" value="F:ATP hydrolysis activity"/>
    <property type="evidence" value="ECO:0007669"/>
    <property type="project" value="InterPro"/>
</dbReference>
<evidence type="ECO:0000256" key="3">
    <source>
        <dbReference type="ARBA" id="ARBA00022692"/>
    </source>
</evidence>
<accession>A0A8J5XWN4</accession>
<feature type="compositionally biased region" description="Low complexity" evidence="9">
    <location>
        <begin position="1026"/>
        <end position="1038"/>
    </location>
</feature>
<gene>
    <name evidence="12" type="ORF">KFE25_007853</name>
</gene>
<dbReference type="Gene3D" id="3.40.50.300">
    <property type="entry name" value="P-loop containing nucleotide triphosphate hydrolases"/>
    <property type="match status" value="2"/>
</dbReference>
<feature type="transmembrane region" description="Helical" evidence="10">
    <location>
        <begin position="1894"/>
        <end position="1913"/>
    </location>
</feature>
<feature type="transmembrane region" description="Helical" evidence="10">
    <location>
        <begin position="1714"/>
        <end position="1736"/>
    </location>
</feature>
<evidence type="ECO:0000256" key="7">
    <source>
        <dbReference type="ARBA" id="ARBA00022989"/>
    </source>
</evidence>
<dbReference type="OMA" id="CHAPERC"/>
<feature type="domain" description="ABC transporter" evidence="11">
    <location>
        <begin position="2021"/>
        <end position="2251"/>
    </location>
</feature>
<dbReference type="Proteomes" id="UP000751190">
    <property type="component" value="Unassembled WGS sequence"/>
</dbReference>
<dbReference type="Pfam" id="PF00005">
    <property type="entry name" value="ABC_tran"/>
    <property type="match status" value="2"/>
</dbReference>
<dbReference type="CDD" id="cd03263">
    <property type="entry name" value="ABC_subfamily_A"/>
    <property type="match status" value="2"/>
</dbReference>
<feature type="transmembrane region" description="Helical" evidence="10">
    <location>
        <begin position="55"/>
        <end position="77"/>
    </location>
</feature>
<comment type="caution">
    <text evidence="12">The sequence shown here is derived from an EMBL/GenBank/DDBJ whole genome shotgun (WGS) entry which is preliminary data.</text>
</comment>
<evidence type="ECO:0000256" key="6">
    <source>
        <dbReference type="ARBA" id="ARBA00022840"/>
    </source>
</evidence>
<proteinExistence type="predicted"/>
<comment type="subcellular location">
    <subcellularLocation>
        <location evidence="1">Membrane</location>
        <topology evidence="1">Multi-pass membrane protein</topology>
    </subcellularLocation>
</comment>
<evidence type="ECO:0000256" key="9">
    <source>
        <dbReference type="SAM" id="MobiDB-lite"/>
    </source>
</evidence>
<feature type="region of interest" description="Disordered" evidence="9">
    <location>
        <begin position="2415"/>
        <end position="2455"/>
    </location>
</feature>
<sequence>MSWDEAETVLTRSKLKWLQDQTVARQGGKPRDTRFDFVRQLYALCMKNVHLRVSLGLYFFPLVVILPILAVLCLALIDTTTNVPPVIETPTAPFFALGFAPVASILRCAVFEPLRGSKIGGAWCSPMLFAPTANADVSRVMDEVAARNNWVARTLSSAEARRSTRPSGCDVSNCVLGFTSVARLGDWLEANPGRAATAIVFVEQSAAVLGSLTELGGETLPDRVAFEVWYNTSALPLYAADGADALASFNETSALIVAAQHEVQEAVLSRKLSGASLKVSFRRYPRLRTARYYDVQRFYGLLAINLPVSLHAVGLLVQIVSEKELGMLAALRAIGMWEATYWLSFYLQHAAEALIMACCMYAAGTIVRLPMFAQTDLWVWLSAIWLFSMAACGTACLLAVVVHRRTSASVLGTIGVICASFIALWPSLADLRFATLLATFQDPYLLPVHTGVLEFMYPPFALLKVVFDITQLTQRTPQLDEETGITTLQASGTYTVDDLWTGGYGLGPFDSLASGREAVPRDEWQYELRPTAVSFNWLALRALLSFVLTWYLAQVVTSGQGRARHPFFFLAPSFWLPPAPRGNVPLLNRLRLRGDHDQLTHLDVDVAAEAHAVLGGNLPDEKPVVLYDVHKVYARGRAPAVHGLSVSLEEHELFALLGRNGAGKTTIVNMLATLRRISRGDMILYGASVENDVDAVRRMIGRCAQFDILHASLSAAQHLHLFGRFYGVHRAALRARVPDALAEVNLSAVANKRTASFSGGMKRRLSLACTYVGEPRVVALDEPTTGMDPYNRKRVWDMIISKKLHGRTTLLCTHSMEEAEVLAHTVGILHDGQLVALGSAPHLKRRFGAGYTIKLVTRRTDLHALMAKVSALVPDIHVVESSHTACTYSIREDQMARAGKLLRYIESVKKESDEYIRATATGSAEPHSPRAASRLAHLGFESPRDAAGRANDGHGRAALAAPPPSIILKDWLVAHTSLEEVFITRLRQHHPLPDAPIADPAGDAIVGDGGGGDGGDGGDSGGGAVGAPAADPYDATPTNGSERAPTVEAERDKARPRQRQLRAAALKNVALSRRRPMRQCATLWCSGVLIALVYVLQIFLVDHPAEFTAISSRRLADELSAACGNVTALFDEACERRASLVDEPVCALCAQPDWPSYEACCIRANLSLANRCVRDQCVGQVGDVDSARPDWSSDCSARTAGTVAYPRPYCECTDADGGRSAALQARIDATPACAAKRRLVDLKPEAMPVEWVPTNRNPGALDRALDPPGIVDDSRPTWLGWRVPVFGGKELGSVQSKGGAAGGTFIGTYEQPIWGAQPTFPATAAARALRAASRELTAAQTALADAVSAQIDATGVLARFPRAVGRTSFQTSRGQPSEECTAVRSATKCCYVATLINFGPYDFGRRIDVCSELGGECPERDEPVGPFLRERLGWTAAEVSADANVNISERSASLRLAVGADADFAGRPALCDGEVPPLCAAVYARDAASTANLTCTLIREAREMYLPLVNATELRWSADEWDADPSWECVDAQCVQYEAFVVPAYTVGEWGSQEELNEHVVREQAKVLADSYGDAAAVKAHAGVRTRLNVAEHLFPSWSVDVHALLPGNGTADFAITSFFRRAANGFFYVTEPLGDATGRTPYDVRLLDLERPHALEGQSSLSRGVPAMLINAFANALLQERLGESNELRVGTRPMPELARERLPFDVALIVDAMSIAALPAACMMMLPQITYALVQEKEYKVRMLTSMMGMPQLSYWLVEWAFASLASHLFLLVFWLVGTYMLSLTSFMRSKGALLIVLQVWAQLQVGIAFLASTLFQRARSGALFAALIVISSLASGATIYTLSLGELDNAPAWSALYDLWPPFAFCHCLWLVIRVQVSVQDLLVDGTEVSFALRLLLIHIAWVFPLAMYLDATLPRKFGIPESPCFCFRPEFYLRSMLKLAGGVPRAMPGSQCLRRCMPRLVAALRAVERGAVDARNSLSRDSVADAIEKDGRKEDADVRHERERIERGDYDSALALIQIFSLHKAYRERVALHNLTLKVDVDECFGLIGPNGAGKTTIISVLTGLYPPTKGNALVAGHDILRQMPQIYKSIGVCPQFDILWPDLTVREHLLFYSRVKGVPRATEEESVRAAAQNVYLGLGRLNTVVSNLSAGQKRRVSLAVSLLGHPDVIFLDEPTTGLDPESRRAVWQMIENSKAGRAIVLTTHTMEEADMLCTRVGILANGALRALGTSVHLKNKFGDGYKVDISFMPSTEERLSAFMRRVLPIAELDASRSWTGNRVYKVRKEDVSLARLFHVMDTRPDSVGIIHWGVRQTSLEEVFLIITSDYELQVDGSEVTIKTPRAAAMAVTRGIRLRTAALLAKAPKIAGVRGSMLELPATLRLGPASEAPTGARASAQGTVSCRTGALASWISPFTHTPSPRQPLPRRTWLPGRRGLASPLPSRPSSGHERI</sequence>
<protein>
    <recommendedName>
        <fullName evidence="11">ABC transporter domain-containing protein</fullName>
    </recommendedName>
</protein>
<feature type="transmembrane region" description="Helical" evidence="10">
    <location>
        <begin position="298"/>
        <end position="319"/>
    </location>
</feature>
<dbReference type="PROSITE" id="PS50893">
    <property type="entry name" value="ABC_TRANSPORTER_2"/>
    <property type="match status" value="2"/>
</dbReference>
<feature type="compositionally biased region" description="Gly residues" evidence="9">
    <location>
        <begin position="1007"/>
        <end position="1025"/>
    </location>
</feature>
<evidence type="ECO:0000256" key="4">
    <source>
        <dbReference type="ARBA" id="ARBA00022737"/>
    </source>
</evidence>
<keyword evidence="8 10" id="KW-0472">Membrane</keyword>
<feature type="transmembrane region" description="Helical" evidence="10">
    <location>
        <begin position="1795"/>
        <end position="1818"/>
    </location>
</feature>
<evidence type="ECO:0000256" key="1">
    <source>
        <dbReference type="ARBA" id="ARBA00004141"/>
    </source>
</evidence>
<evidence type="ECO:0000256" key="5">
    <source>
        <dbReference type="ARBA" id="ARBA00022741"/>
    </source>
</evidence>
<reference evidence="12" key="1">
    <citation type="submission" date="2021-05" db="EMBL/GenBank/DDBJ databases">
        <title>The genome of the haptophyte Pavlova lutheri (Diacronema luteri, Pavlovales) - a model for lipid biosynthesis in eukaryotic algae.</title>
        <authorList>
            <person name="Hulatt C.J."/>
            <person name="Posewitz M.C."/>
        </authorList>
    </citation>
    <scope>NUCLEOTIDE SEQUENCE</scope>
    <source>
        <strain evidence="12">NIVA-4/92</strain>
    </source>
</reference>
<feature type="transmembrane region" description="Helical" evidence="10">
    <location>
        <begin position="1863"/>
        <end position="1882"/>
    </location>
</feature>
<feature type="transmembrane region" description="Helical" evidence="10">
    <location>
        <begin position="325"/>
        <end position="346"/>
    </location>
</feature>
<dbReference type="InterPro" id="IPR017871">
    <property type="entry name" value="ABC_transporter-like_CS"/>
</dbReference>
<dbReference type="SMART" id="SM00382">
    <property type="entry name" value="AAA"/>
    <property type="match status" value="2"/>
</dbReference>
<feature type="transmembrane region" description="Helical" evidence="10">
    <location>
        <begin position="408"/>
        <end position="428"/>
    </location>
</feature>
<dbReference type="FunFam" id="3.40.50.300:FF:000665">
    <property type="entry name" value="ABC transporter A family member 2"/>
    <property type="match status" value="1"/>
</dbReference>
<dbReference type="InterPro" id="IPR026082">
    <property type="entry name" value="ABCA"/>
</dbReference>
<evidence type="ECO:0000313" key="13">
    <source>
        <dbReference type="Proteomes" id="UP000751190"/>
    </source>
</evidence>
<keyword evidence="4" id="KW-0677">Repeat</keyword>
<dbReference type="InterPro" id="IPR003439">
    <property type="entry name" value="ABC_transporter-like_ATP-bd"/>
</dbReference>
<keyword evidence="7 10" id="KW-1133">Transmembrane helix</keyword>
<dbReference type="InterPro" id="IPR027417">
    <property type="entry name" value="P-loop_NTPase"/>
</dbReference>
<dbReference type="PANTHER" id="PTHR19229:SF36">
    <property type="entry name" value="ATP-BINDING CASSETTE SUB-FAMILY A MEMBER 2"/>
    <property type="match status" value="1"/>
</dbReference>
<feature type="domain" description="ABC transporter" evidence="11">
    <location>
        <begin position="624"/>
        <end position="856"/>
    </location>
</feature>
<dbReference type="InterPro" id="IPR003593">
    <property type="entry name" value="AAA+_ATPase"/>
</dbReference>
<feature type="transmembrane region" description="Helical" evidence="10">
    <location>
        <begin position="1757"/>
        <end position="1783"/>
    </location>
</feature>
<dbReference type="PROSITE" id="PS00211">
    <property type="entry name" value="ABC_TRANSPORTER_1"/>
    <property type="match status" value="2"/>
</dbReference>
<feature type="transmembrane region" description="Helical" evidence="10">
    <location>
        <begin position="1825"/>
        <end position="1843"/>
    </location>
</feature>
<keyword evidence="6" id="KW-0067">ATP-binding</keyword>
<evidence type="ECO:0000259" key="11">
    <source>
        <dbReference type="PROSITE" id="PS50893"/>
    </source>
</evidence>
<dbReference type="GO" id="GO:0005524">
    <property type="term" value="F:ATP binding"/>
    <property type="evidence" value="ECO:0007669"/>
    <property type="project" value="UniProtKB-KW"/>
</dbReference>
<feature type="transmembrane region" description="Helical" evidence="10">
    <location>
        <begin position="377"/>
        <end position="401"/>
    </location>
</feature>
<feature type="transmembrane region" description="Helical" evidence="10">
    <location>
        <begin position="534"/>
        <end position="553"/>
    </location>
</feature>
<evidence type="ECO:0000313" key="12">
    <source>
        <dbReference type="EMBL" id="KAG8469335.1"/>
    </source>
</evidence>
<dbReference type="GO" id="GO:0140359">
    <property type="term" value="F:ABC-type transporter activity"/>
    <property type="evidence" value="ECO:0007669"/>
    <property type="project" value="InterPro"/>
</dbReference>
<dbReference type="SUPFAM" id="SSF52540">
    <property type="entry name" value="P-loop containing nucleoside triphosphate hydrolases"/>
    <property type="match status" value="2"/>
</dbReference>
<name>A0A8J5XWN4_DIALT</name>
<organism evidence="12 13">
    <name type="scientific">Diacronema lutheri</name>
    <name type="common">Unicellular marine alga</name>
    <name type="synonym">Monochrysis lutheri</name>
    <dbReference type="NCBI Taxonomy" id="2081491"/>
    <lineage>
        <taxon>Eukaryota</taxon>
        <taxon>Haptista</taxon>
        <taxon>Haptophyta</taxon>
        <taxon>Pavlovophyceae</taxon>
        <taxon>Pavlovales</taxon>
        <taxon>Pavlovaceae</taxon>
        <taxon>Diacronema</taxon>
    </lineage>
</organism>
<feature type="compositionally biased region" description="Low complexity" evidence="9">
    <location>
        <begin position="995"/>
        <end position="1006"/>
    </location>
</feature>
<dbReference type="PANTHER" id="PTHR19229">
    <property type="entry name" value="ATP-BINDING CASSETTE TRANSPORTER SUBFAMILY A ABCA"/>
    <property type="match status" value="1"/>
</dbReference>
<dbReference type="OrthoDB" id="8061355at2759"/>
<keyword evidence="5" id="KW-0547">Nucleotide-binding</keyword>
<feature type="transmembrane region" description="Helical" evidence="10">
    <location>
        <begin position="353"/>
        <end position="371"/>
    </location>
</feature>
<dbReference type="GO" id="GO:0016020">
    <property type="term" value="C:membrane"/>
    <property type="evidence" value="ECO:0007669"/>
    <property type="project" value="UniProtKB-SubCell"/>
</dbReference>
<evidence type="ECO:0000256" key="2">
    <source>
        <dbReference type="ARBA" id="ARBA00022448"/>
    </source>
</evidence>
<evidence type="ECO:0000256" key="10">
    <source>
        <dbReference type="SAM" id="Phobius"/>
    </source>
</evidence>
<evidence type="ECO:0000256" key="8">
    <source>
        <dbReference type="ARBA" id="ARBA00023136"/>
    </source>
</evidence>
<keyword evidence="13" id="KW-1185">Reference proteome</keyword>
<feature type="transmembrane region" description="Helical" evidence="10">
    <location>
        <begin position="92"/>
        <end position="110"/>
    </location>
</feature>
<feature type="region of interest" description="Disordered" evidence="9">
    <location>
        <begin position="993"/>
        <end position="1057"/>
    </location>
</feature>
<keyword evidence="2" id="KW-0813">Transport</keyword>